<name>A0A1Y2N5X4_PSEAH</name>
<dbReference type="Pfam" id="PF00135">
    <property type="entry name" value="COesterase"/>
    <property type="match status" value="1"/>
</dbReference>
<evidence type="ECO:0000313" key="7">
    <source>
        <dbReference type="Proteomes" id="UP000194360"/>
    </source>
</evidence>
<dbReference type="EC" id="3.1.1.-" evidence="3"/>
<dbReference type="Gene3D" id="3.40.50.1820">
    <property type="entry name" value="alpha/beta hydrolase"/>
    <property type="match status" value="1"/>
</dbReference>
<evidence type="ECO:0000256" key="4">
    <source>
        <dbReference type="SAM" id="MobiDB-lite"/>
    </source>
</evidence>
<proteinExistence type="inferred from homology"/>
<comment type="similarity">
    <text evidence="1 3">Belongs to the type-B carboxylesterase/lipase family.</text>
</comment>
<evidence type="ECO:0000313" key="6">
    <source>
        <dbReference type="EMBL" id="OSY42318.1"/>
    </source>
</evidence>
<dbReference type="Proteomes" id="UP000194360">
    <property type="component" value="Unassembled WGS sequence"/>
</dbReference>
<feature type="region of interest" description="Disordered" evidence="4">
    <location>
        <begin position="43"/>
        <end position="73"/>
    </location>
</feature>
<dbReference type="InterPro" id="IPR019826">
    <property type="entry name" value="Carboxylesterase_B_AS"/>
</dbReference>
<keyword evidence="7" id="KW-1185">Reference proteome</keyword>
<accession>A0A1Y2N5X4</accession>
<sequence>MLQQDEAAPVVELPQGAVRGARHRDGVVYRALPYAAPPVGALRFRPPEPPSSWSGVREATRTGPTAPQAVPQGEIGRLLGNPVDPGDDHLHLDVWAPEQASAAPVVVFVHGGAFVTGSNAVGGYTGGSFARDGIVYVGINYRLGADGFLWLGEGTPNLGLLDQVAALRWVRDHIALFGGDPGNVTVMGESAGAMSIGALLAMPAARGLFGRAILQSGAGHHTLTPESAHRVGTRLAALLGVPATREAIAGIEPARVVAAQMRLAAELVRRPFRRGWAEIVANLMPFEPVVDGEVLPRSPIDAARAGSTAPVDLLIGHNLEEARLFLSGFAENGLRTRLAARLMARRYRLGAGLRGYPRTGSDLDLLCDVLTDAVYRIPALRLAETHGRSHLYRFGWRSPAWDGRLGAAHAVELPFVFDSLDHPDWHGLLGDERPRELAREMHAAWVSFIRSGDPGWPAYETEHRREREFAGAGRVVTDADRARRIAWDGRR</sequence>
<dbReference type="STRING" id="2074.BG845_01238"/>
<dbReference type="AlphaFoldDB" id="A0A1Y2N5X4"/>
<protein>
    <recommendedName>
        <fullName evidence="3">Carboxylic ester hydrolase</fullName>
        <ecNumber evidence="3">3.1.1.-</ecNumber>
    </recommendedName>
</protein>
<dbReference type="InterPro" id="IPR002018">
    <property type="entry name" value="CarbesteraseB"/>
</dbReference>
<dbReference type="InterPro" id="IPR050309">
    <property type="entry name" value="Type-B_Carboxylest/Lipase"/>
</dbReference>
<evidence type="ECO:0000259" key="5">
    <source>
        <dbReference type="Pfam" id="PF00135"/>
    </source>
</evidence>
<gene>
    <name evidence="6" type="ORF">BG845_01238</name>
</gene>
<feature type="domain" description="Carboxylesterase type B" evidence="5">
    <location>
        <begin position="8"/>
        <end position="332"/>
    </location>
</feature>
<dbReference type="RefSeq" id="WP_085911555.1">
    <property type="nucleotide sequence ID" value="NZ_AP018920.1"/>
</dbReference>
<organism evidence="6 7">
    <name type="scientific">Pseudonocardia autotrophica</name>
    <name type="common">Amycolata autotrophica</name>
    <name type="synonym">Nocardia autotrophica</name>
    <dbReference type="NCBI Taxonomy" id="2074"/>
    <lineage>
        <taxon>Bacteria</taxon>
        <taxon>Bacillati</taxon>
        <taxon>Actinomycetota</taxon>
        <taxon>Actinomycetes</taxon>
        <taxon>Pseudonocardiales</taxon>
        <taxon>Pseudonocardiaceae</taxon>
        <taxon>Pseudonocardia</taxon>
    </lineage>
</organism>
<dbReference type="OrthoDB" id="4308422at2"/>
<dbReference type="PANTHER" id="PTHR11559">
    <property type="entry name" value="CARBOXYLESTERASE"/>
    <property type="match status" value="1"/>
</dbReference>
<dbReference type="PROSITE" id="PS00122">
    <property type="entry name" value="CARBOXYLESTERASE_B_1"/>
    <property type="match status" value="1"/>
</dbReference>
<dbReference type="SUPFAM" id="SSF53474">
    <property type="entry name" value="alpha/beta-Hydrolases"/>
    <property type="match status" value="1"/>
</dbReference>
<dbReference type="InterPro" id="IPR029058">
    <property type="entry name" value="AB_hydrolase_fold"/>
</dbReference>
<evidence type="ECO:0000256" key="3">
    <source>
        <dbReference type="RuleBase" id="RU361235"/>
    </source>
</evidence>
<evidence type="ECO:0000256" key="2">
    <source>
        <dbReference type="ARBA" id="ARBA00022801"/>
    </source>
</evidence>
<reference evidence="6 7" key="1">
    <citation type="submission" date="2016-09" db="EMBL/GenBank/DDBJ databases">
        <title>Pseudonocardia autotrophica DSM535, a candidate organism with high potential of specific P450 cytochromes.</title>
        <authorList>
            <person name="Grumaz C."/>
            <person name="Vainshtein Y."/>
            <person name="Kirstahler P."/>
            <person name="Sohn K."/>
        </authorList>
    </citation>
    <scope>NUCLEOTIDE SEQUENCE [LARGE SCALE GENOMIC DNA]</scope>
    <source>
        <strain evidence="6 7">DSM 535</strain>
    </source>
</reference>
<evidence type="ECO:0000256" key="1">
    <source>
        <dbReference type="ARBA" id="ARBA00005964"/>
    </source>
</evidence>
<dbReference type="EMBL" id="MIGB01000005">
    <property type="protein sequence ID" value="OSY42318.1"/>
    <property type="molecule type" value="Genomic_DNA"/>
</dbReference>
<dbReference type="GO" id="GO:0016787">
    <property type="term" value="F:hydrolase activity"/>
    <property type="evidence" value="ECO:0007669"/>
    <property type="project" value="UniProtKB-KW"/>
</dbReference>
<keyword evidence="2 3" id="KW-0378">Hydrolase</keyword>
<comment type="caution">
    <text evidence="6">The sequence shown here is derived from an EMBL/GenBank/DDBJ whole genome shotgun (WGS) entry which is preliminary data.</text>
</comment>